<feature type="transmembrane region" description="Helical" evidence="1">
    <location>
        <begin position="151"/>
        <end position="172"/>
    </location>
</feature>
<reference evidence="4 5" key="1">
    <citation type="submission" date="2024-09" db="EMBL/GenBank/DDBJ databases">
        <authorList>
            <person name="Lee S.D."/>
        </authorList>
    </citation>
    <scope>NUCLEOTIDE SEQUENCE [LARGE SCALE GENOMIC DNA]</scope>
    <source>
        <strain evidence="4 5">N8-3</strain>
    </source>
</reference>
<protein>
    <submittedName>
        <fullName evidence="4">Alpha/beta hydrolase</fullName>
    </submittedName>
</protein>
<dbReference type="Pfam" id="PF10081">
    <property type="entry name" value="Abhydrolase_9"/>
    <property type="match status" value="1"/>
</dbReference>
<keyword evidence="1" id="KW-0812">Transmembrane</keyword>
<evidence type="ECO:0000256" key="1">
    <source>
        <dbReference type="SAM" id="Phobius"/>
    </source>
</evidence>
<dbReference type="RefSeq" id="WP_380535961.1">
    <property type="nucleotide sequence ID" value="NZ_JBHFAB010000008.1"/>
</dbReference>
<comment type="caution">
    <text evidence="4">The sequence shown here is derived from an EMBL/GenBank/DDBJ whole genome shotgun (WGS) entry which is preliminary data.</text>
</comment>
<feature type="transmembrane region" description="Helical" evidence="1">
    <location>
        <begin position="193"/>
        <end position="215"/>
    </location>
</feature>
<dbReference type="InterPro" id="IPR027788">
    <property type="entry name" value="Alpha/beta-hydrolase_N_dom"/>
</dbReference>
<dbReference type="Proteomes" id="UP001592531">
    <property type="component" value="Unassembled WGS sequence"/>
</dbReference>
<feature type="transmembrane region" description="Helical" evidence="1">
    <location>
        <begin position="75"/>
        <end position="98"/>
    </location>
</feature>
<evidence type="ECO:0000313" key="4">
    <source>
        <dbReference type="EMBL" id="MFC1417664.1"/>
    </source>
</evidence>
<accession>A0ABV6VV68</accession>
<keyword evidence="1" id="KW-0472">Membrane</keyword>
<proteinExistence type="predicted"/>
<feature type="domain" description="Alpha/beta-hydrolase N-terminal" evidence="3">
    <location>
        <begin position="64"/>
        <end position="269"/>
    </location>
</feature>
<keyword evidence="4" id="KW-0378">Hydrolase</keyword>
<sequence>MADGASALTRSGARFPAPSWLPSWLRPRWRTGRGGRPERHGPIVRRRPSWGAVLGAWAGYSLSLTPSLLPRAWWLQGLCAAVSAAIGYALGAAVQAVARRCGARPGPRTVRWAWWILGAVVLVGTVLVTARSVHWQGEVRRAVALPPQLPWWQWVLVPLVAVAVGGLLVLLARSLRLGARALARVLRRVAPAPVAYAAGAALVAVVVVGVVQGFLLSGVLSAIESGASLADRGTSPGIVRPDLPTLSGSPVSYESWDSLGNQGRNFVGQASTRDELTRFAGRPAMDPVRVYVGLRSADTLPKRAALAVAELERTGGFSRKVLAVMGTTGSGWINPQASAPLEYMYAGDSAEVGLQYSYLPSVASVLTEDEAAKAGAALFDAVRAKWLTLPAATRPKLVVFGESLGSYATERAFDGDPSRLGTEADGALLVGPTFDNPLWLEVTRDREPGSPQWRPVVDRGARFRFAQVPADLGVPATPWPGPRTVYLQNGSDPIVWWSPGLLFHRPDWLDRPRAADVSPAMNWYPVLTFWQVACDLADANGVPHGHGHRYGTMPTTAWAAIVPPPGWTSADTERLAARLTGLGQG</sequence>
<dbReference type="InterPro" id="IPR027787">
    <property type="entry name" value="Alpha/beta-hydrolase_catalytic"/>
</dbReference>
<dbReference type="EMBL" id="JBHFAB010000008">
    <property type="protein sequence ID" value="MFC1417664.1"/>
    <property type="molecule type" value="Genomic_DNA"/>
</dbReference>
<feature type="transmembrane region" description="Helical" evidence="1">
    <location>
        <begin position="110"/>
        <end position="131"/>
    </location>
</feature>
<keyword evidence="1" id="KW-1133">Transmembrane helix</keyword>
<name>A0ABV6VV68_9ACTN</name>
<evidence type="ECO:0000259" key="2">
    <source>
        <dbReference type="Pfam" id="PF10081"/>
    </source>
</evidence>
<gene>
    <name evidence="4" type="ORF">ACEZDE_13545</name>
</gene>
<feature type="domain" description="Alpha/beta-hydrolase catalytic" evidence="2">
    <location>
        <begin position="288"/>
        <end position="575"/>
    </location>
</feature>
<dbReference type="GO" id="GO:0016787">
    <property type="term" value="F:hydrolase activity"/>
    <property type="evidence" value="ECO:0007669"/>
    <property type="project" value="UniProtKB-KW"/>
</dbReference>
<evidence type="ECO:0000313" key="5">
    <source>
        <dbReference type="Proteomes" id="UP001592531"/>
    </source>
</evidence>
<keyword evidence="5" id="KW-1185">Reference proteome</keyword>
<dbReference type="Pfam" id="PF15420">
    <property type="entry name" value="Abhydrolase_9_N"/>
    <property type="match status" value="1"/>
</dbReference>
<evidence type="ECO:0000259" key="3">
    <source>
        <dbReference type="Pfam" id="PF15420"/>
    </source>
</evidence>
<organism evidence="4 5">
    <name type="scientific">Streptacidiphilus cavernicola</name>
    <dbReference type="NCBI Taxonomy" id="3342716"/>
    <lineage>
        <taxon>Bacteria</taxon>
        <taxon>Bacillati</taxon>
        <taxon>Actinomycetota</taxon>
        <taxon>Actinomycetes</taxon>
        <taxon>Kitasatosporales</taxon>
        <taxon>Streptomycetaceae</taxon>
        <taxon>Streptacidiphilus</taxon>
    </lineage>
</organism>